<dbReference type="InterPro" id="IPR050930">
    <property type="entry name" value="MFS_Vesicular_Transporter"/>
</dbReference>
<dbReference type="GO" id="GO:0016020">
    <property type="term" value="C:membrane"/>
    <property type="evidence" value="ECO:0007669"/>
    <property type="project" value="UniProtKB-SubCell"/>
</dbReference>
<dbReference type="Gene3D" id="1.20.1250.20">
    <property type="entry name" value="MFS general substrate transporter like domains"/>
    <property type="match status" value="1"/>
</dbReference>
<evidence type="ECO:0008006" key="9">
    <source>
        <dbReference type="Google" id="ProtNLM"/>
    </source>
</evidence>
<dbReference type="PANTHER" id="PTHR23506">
    <property type="entry name" value="GH10249P"/>
    <property type="match status" value="1"/>
</dbReference>
<keyword evidence="5 6" id="KW-0472">Membrane</keyword>
<keyword evidence="2" id="KW-0813">Transport</keyword>
<dbReference type="Proteomes" id="UP000015104">
    <property type="component" value="Unassembled WGS sequence"/>
</dbReference>
<reference evidence="8" key="1">
    <citation type="submission" date="2011-08" db="EMBL/GenBank/DDBJ databases">
        <authorList>
            <person name="Rombauts S."/>
        </authorList>
    </citation>
    <scope>NUCLEOTIDE SEQUENCE</scope>
    <source>
        <strain evidence="8">London</strain>
    </source>
</reference>
<evidence type="ECO:0000256" key="1">
    <source>
        <dbReference type="ARBA" id="ARBA00004141"/>
    </source>
</evidence>
<dbReference type="SUPFAM" id="SSF103473">
    <property type="entry name" value="MFS general substrate transporter"/>
    <property type="match status" value="1"/>
</dbReference>
<evidence type="ECO:0000256" key="3">
    <source>
        <dbReference type="ARBA" id="ARBA00022692"/>
    </source>
</evidence>
<dbReference type="HOGENOM" id="CLU_1770438_0_0_1"/>
<evidence type="ECO:0000256" key="5">
    <source>
        <dbReference type="ARBA" id="ARBA00023136"/>
    </source>
</evidence>
<evidence type="ECO:0000313" key="8">
    <source>
        <dbReference type="Proteomes" id="UP000015104"/>
    </source>
</evidence>
<keyword evidence="3 6" id="KW-0812">Transmembrane</keyword>
<feature type="transmembrane region" description="Helical" evidence="6">
    <location>
        <begin position="45"/>
        <end position="64"/>
    </location>
</feature>
<evidence type="ECO:0000313" key="7">
    <source>
        <dbReference type="EnsemblMetazoa" id="tetur09g06330.1"/>
    </source>
</evidence>
<name>T1KEE8_TETUR</name>
<sequence length="147" mass="15361">MLTTLPLPFSSLENEFLFMFLGLTINAAGLILLGPSDILNLSPSLGLSLTSLVVVALGYALAFLPTFENILSIAISRGMEDNLATYGTVSGLWSTMFALGEATGPILGGSLTDVVTFSMVSSFMALFSVVMAIAAGIAMTIRSSKKL</sequence>
<comment type="subcellular location">
    <subcellularLocation>
        <location evidence="1">Membrane</location>
        <topology evidence="1">Multi-pass membrane protein</topology>
    </subcellularLocation>
</comment>
<reference evidence="7" key="2">
    <citation type="submission" date="2015-06" db="UniProtKB">
        <authorList>
            <consortium name="EnsemblMetazoa"/>
        </authorList>
    </citation>
    <scope>IDENTIFICATION</scope>
</reference>
<evidence type="ECO:0000256" key="2">
    <source>
        <dbReference type="ARBA" id="ARBA00022448"/>
    </source>
</evidence>
<keyword evidence="4 6" id="KW-1133">Transmembrane helix</keyword>
<proteinExistence type="predicted"/>
<organism evidence="7 8">
    <name type="scientific">Tetranychus urticae</name>
    <name type="common">Two-spotted spider mite</name>
    <dbReference type="NCBI Taxonomy" id="32264"/>
    <lineage>
        <taxon>Eukaryota</taxon>
        <taxon>Metazoa</taxon>
        <taxon>Ecdysozoa</taxon>
        <taxon>Arthropoda</taxon>
        <taxon>Chelicerata</taxon>
        <taxon>Arachnida</taxon>
        <taxon>Acari</taxon>
        <taxon>Acariformes</taxon>
        <taxon>Trombidiformes</taxon>
        <taxon>Prostigmata</taxon>
        <taxon>Eleutherengona</taxon>
        <taxon>Raphignathae</taxon>
        <taxon>Tetranychoidea</taxon>
        <taxon>Tetranychidae</taxon>
        <taxon>Tetranychus</taxon>
    </lineage>
</organism>
<accession>T1KEE8</accession>
<dbReference type="InterPro" id="IPR036259">
    <property type="entry name" value="MFS_trans_sf"/>
</dbReference>
<dbReference type="EMBL" id="CAEY01002034">
    <property type="status" value="NOT_ANNOTATED_CDS"/>
    <property type="molecule type" value="Genomic_DNA"/>
</dbReference>
<evidence type="ECO:0000256" key="4">
    <source>
        <dbReference type="ARBA" id="ARBA00022989"/>
    </source>
</evidence>
<dbReference type="PANTHER" id="PTHR23506:SF28">
    <property type="entry name" value="MFS-TYPE TRANSPORTER SLC18B1-LIKE PROTEIN"/>
    <property type="match status" value="1"/>
</dbReference>
<dbReference type="EnsemblMetazoa" id="tetur09g06330.1">
    <property type="protein sequence ID" value="tetur09g06330.1"/>
    <property type="gene ID" value="tetur09g06330"/>
</dbReference>
<protein>
    <recommendedName>
        <fullName evidence="9">Major facilitator superfamily (MFS) profile domain-containing protein</fullName>
    </recommendedName>
</protein>
<keyword evidence="8" id="KW-1185">Reference proteome</keyword>
<feature type="transmembrane region" description="Helical" evidence="6">
    <location>
        <begin position="117"/>
        <end position="141"/>
    </location>
</feature>
<dbReference type="AlphaFoldDB" id="T1KEE8"/>
<dbReference type="GO" id="GO:0022857">
    <property type="term" value="F:transmembrane transporter activity"/>
    <property type="evidence" value="ECO:0007669"/>
    <property type="project" value="TreeGrafter"/>
</dbReference>
<feature type="transmembrane region" description="Helical" evidence="6">
    <location>
        <begin position="16"/>
        <end position="33"/>
    </location>
</feature>
<dbReference type="eggNOG" id="KOG3764">
    <property type="taxonomic scope" value="Eukaryota"/>
</dbReference>
<dbReference type="STRING" id="32264.T1KEE8"/>
<evidence type="ECO:0000256" key="6">
    <source>
        <dbReference type="SAM" id="Phobius"/>
    </source>
</evidence>